<dbReference type="EMBL" id="CP000505">
    <property type="protein sequence ID" value="ABL78839.1"/>
    <property type="molecule type" value="Genomic_DNA"/>
</dbReference>
<reference evidence="4" key="1">
    <citation type="journal article" date="2008" name="J. Bacteriol.">
        <title>Genome sequence of Thermofilum pendens reveals an exceptional loss of biosynthetic pathways without genome reduction.</title>
        <authorList>
            <person name="Anderson I."/>
            <person name="Rodriguez J."/>
            <person name="Susanti D."/>
            <person name="Porat I."/>
            <person name="Reich C."/>
            <person name="Ulrich L.E."/>
            <person name="Elkins J.G."/>
            <person name="Mavromatis K."/>
            <person name="Lykidis A."/>
            <person name="Kim E."/>
            <person name="Thompson L.S."/>
            <person name="Nolan M."/>
            <person name="Land M."/>
            <person name="Copeland A."/>
            <person name="Lapidus A."/>
            <person name="Lucas S."/>
            <person name="Detter C."/>
            <person name="Zhulin I.B."/>
            <person name="Olsen G.J."/>
            <person name="Whitman W."/>
            <person name="Mukhopadhyay B."/>
            <person name="Bristow J."/>
            <person name="Kyrpides N."/>
        </authorList>
    </citation>
    <scope>NUCLEOTIDE SEQUENCE [LARGE SCALE GENOMIC DNA]</scope>
    <source>
        <strain evidence="4">DSM 2475 / Hrk 5</strain>
    </source>
</reference>
<dbReference type="InterPro" id="IPR054162">
    <property type="entry name" value="DUF6293_C"/>
</dbReference>
<dbReference type="Gene3D" id="1.10.10.10">
    <property type="entry name" value="Winged helix-like DNA-binding domain superfamily/Winged helix DNA-binding domain"/>
    <property type="match status" value="1"/>
</dbReference>
<name>A1S059_THEPD</name>
<dbReference type="HOGENOM" id="CLU_1021650_0_0_2"/>
<evidence type="ECO:0000313" key="4">
    <source>
        <dbReference type="Proteomes" id="UP000000641"/>
    </source>
</evidence>
<proteinExistence type="predicted"/>
<dbReference type="eggNOG" id="arCOG01448">
    <property type="taxonomic scope" value="Archaea"/>
</dbReference>
<dbReference type="Pfam" id="PF22665">
    <property type="entry name" value="WHD_DUF6293"/>
    <property type="match status" value="1"/>
</dbReference>
<dbReference type="STRING" id="368408.Tpen_1442"/>
<evidence type="ECO:0000313" key="3">
    <source>
        <dbReference type="EMBL" id="ABL78839.1"/>
    </source>
</evidence>
<keyword evidence="4" id="KW-1185">Reference proteome</keyword>
<evidence type="ECO:0000259" key="2">
    <source>
        <dbReference type="Pfam" id="PF22665"/>
    </source>
</evidence>
<gene>
    <name evidence="3" type="ordered locus">Tpen_1442</name>
</gene>
<dbReference type="OrthoDB" id="31280at2157"/>
<evidence type="ECO:0000256" key="1">
    <source>
        <dbReference type="SAM" id="MobiDB-lite"/>
    </source>
</evidence>
<feature type="domain" description="DUF6293" evidence="2">
    <location>
        <begin position="218"/>
        <end position="254"/>
    </location>
</feature>
<feature type="compositionally biased region" description="Pro residues" evidence="1">
    <location>
        <begin position="264"/>
        <end position="273"/>
    </location>
</feature>
<dbReference type="EnsemblBacteria" id="ABL78839">
    <property type="protein sequence ID" value="ABL78839"/>
    <property type="gene ID" value="Tpen_1442"/>
</dbReference>
<organism evidence="3 4">
    <name type="scientific">Thermofilum pendens (strain DSM 2475 / Hrk 5)</name>
    <dbReference type="NCBI Taxonomy" id="368408"/>
    <lineage>
        <taxon>Archaea</taxon>
        <taxon>Thermoproteota</taxon>
        <taxon>Thermoprotei</taxon>
        <taxon>Thermofilales</taxon>
        <taxon>Thermofilaceae</taxon>
        <taxon>Thermofilum</taxon>
    </lineage>
</organism>
<dbReference type="Proteomes" id="UP000000641">
    <property type="component" value="Chromosome"/>
</dbReference>
<sequence>MVVTVHYVGFHPRLILEGFERVRLRHPVERVYLLYDGKPDKYGAVSRYNVKRLAEVLSFFKPVLVKVNPLSQESIASQVYQVLLHEKRLGASEVLIDVTDMPPLMVAVVSTVALMFPNCRLYAVQPEQIGAFIPDPETPEFADFIRAKDNLTASDLKTVDRPRVSLEVIDDGEGGEEARRVLVTLYVKGSADSITTLIRWVTGLPPDRKPDPTLKASYSRLVSELEERGLVVRRHEGRNRSVELTDLGKAIAEAYLKLGETPSPKLPPLPMPKPATTLDLA</sequence>
<feature type="region of interest" description="Disordered" evidence="1">
    <location>
        <begin position="261"/>
        <end position="281"/>
    </location>
</feature>
<dbReference type="AlphaFoldDB" id="A1S059"/>
<protein>
    <recommendedName>
        <fullName evidence="2">DUF6293 domain-containing protein</fullName>
    </recommendedName>
</protein>
<dbReference type="KEGG" id="tpe:Tpen_1442"/>
<dbReference type="InterPro" id="IPR036388">
    <property type="entry name" value="WH-like_DNA-bd_sf"/>
</dbReference>
<dbReference type="RefSeq" id="WP_011753104.1">
    <property type="nucleotide sequence ID" value="NC_008698.1"/>
</dbReference>
<dbReference type="InterPro" id="IPR036390">
    <property type="entry name" value="WH_DNA-bd_sf"/>
</dbReference>
<dbReference type="SUPFAM" id="SSF46785">
    <property type="entry name" value="Winged helix' DNA-binding domain"/>
    <property type="match status" value="1"/>
</dbReference>
<accession>A1S059</accession>
<dbReference type="GeneID" id="4601151"/>